<dbReference type="Proteomes" id="UP000008837">
    <property type="component" value="Unassembled WGS sequence"/>
</dbReference>
<evidence type="ECO:0000313" key="6">
    <source>
        <dbReference type="Proteomes" id="UP000008837"/>
    </source>
</evidence>
<dbReference type="InterPro" id="IPR003958">
    <property type="entry name" value="CBFA_NFYB_domain"/>
</dbReference>
<dbReference type="GO" id="GO:0008623">
    <property type="term" value="C:CHRAC"/>
    <property type="evidence" value="ECO:0007669"/>
    <property type="project" value="TreeGrafter"/>
</dbReference>
<evidence type="ECO:0000259" key="4">
    <source>
        <dbReference type="Pfam" id="PF00808"/>
    </source>
</evidence>
<accession>A8PY99</accession>
<dbReference type="KEGG" id="mgl:MGL_1620"/>
<feature type="domain" description="Transcription factor CBF/NF-Y/archaeal histone" evidence="4">
    <location>
        <begin position="54"/>
        <end position="116"/>
    </location>
</feature>
<organism evidence="5 6">
    <name type="scientific">Malassezia globosa (strain ATCC MYA-4612 / CBS 7966)</name>
    <name type="common">Dandruff-associated fungus</name>
    <dbReference type="NCBI Taxonomy" id="425265"/>
    <lineage>
        <taxon>Eukaryota</taxon>
        <taxon>Fungi</taxon>
        <taxon>Dikarya</taxon>
        <taxon>Basidiomycota</taxon>
        <taxon>Ustilaginomycotina</taxon>
        <taxon>Malasseziomycetes</taxon>
        <taxon>Malasseziales</taxon>
        <taxon>Malasseziaceae</taxon>
        <taxon>Malassezia</taxon>
    </lineage>
</organism>
<dbReference type="InterPro" id="IPR050568">
    <property type="entry name" value="Transcr_DNA_Rep_Reg"/>
</dbReference>
<dbReference type="PANTHER" id="PTHR10252">
    <property type="entry name" value="HISTONE-LIKE TRANSCRIPTION FACTOR CCAAT-RELATED"/>
    <property type="match status" value="1"/>
</dbReference>
<proteinExistence type="predicted"/>
<dbReference type="RefSeq" id="XP_001731437.1">
    <property type="nucleotide sequence ID" value="XM_001731385.1"/>
</dbReference>
<feature type="region of interest" description="Disordered" evidence="3">
    <location>
        <begin position="1"/>
        <end position="49"/>
    </location>
</feature>
<name>A8PY99_MALGO</name>
<dbReference type="GO" id="GO:0006261">
    <property type="term" value="P:DNA-templated DNA replication"/>
    <property type="evidence" value="ECO:0007669"/>
    <property type="project" value="TreeGrafter"/>
</dbReference>
<dbReference type="STRING" id="425265.A8PY99"/>
<comment type="caution">
    <text evidence="5">The sequence shown here is derived from an EMBL/GenBank/DDBJ whole genome shotgun (WGS) entry which is preliminary data.</text>
</comment>
<sequence>MSDNMNSHAETQKTVESTERTIAETNVTAPDLKSGGTRRGSRPVAPPQKGTTVFPMARISKIIKADTSVDICSKEATFLISAATELFVKKLVEEGCTNARLDKRRMIRYDDMAKAVAQNEYMDFLRDIVPNTIPLSMAMKMREERNHTESDQAQNEAGKARDEDAGTEMEANTRNAMNGGDATAETDAHVDTQGDDDDADVDIEAEGDGFGDQSMPDENTNG</sequence>
<dbReference type="CDD" id="cd23645">
    <property type="entry name" value="HFD_Dpb3-like"/>
    <property type="match status" value="1"/>
</dbReference>
<evidence type="ECO:0000256" key="2">
    <source>
        <dbReference type="ARBA" id="ARBA00023242"/>
    </source>
</evidence>
<feature type="region of interest" description="Disordered" evidence="3">
    <location>
        <begin position="144"/>
        <end position="222"/>
    </location>
</feature>
<dbReference type="AlphaFoldDB" id="A8PY99"/>
<dbReference type="OMA" id="PYNTNAI"/>
<feature type="compositionally biased region" description="Basic and acidic residues" evidence="3">
    <location>
        <begin position="10"/>
        <end position="22"/>
    </location>
</feature>
<comment type="subcellular location">
    <subcellularLocation>
        <location evidence="1">Nucleus</location>
    </subcellularLocation>
</comment>
<dbReference type="Gene3D" id="1.10.20.10">
    <property type="entry name" value="Histone, subunit A"/>
    <property type="match status" value="1"/>
</dbReference>
<dbReference type="PANTHER" id="PTHR10252:SF54">
    <property type="entry name" value="CHROMATIN ACCESSIBILITY COMPLEX PROTEIN 1"/>
    <property type="match status" value="1"/>
</dbReference>
<reference evidence="5 6" key="1">
    <citation type="journal article" date="2007" name="Proc. Natl. Acad. Sci. U.S.A.">
        <title>Dandruff-associated Malassezia genomes reveal convergent and divergent virulence traits shared with plant and human fungal pathogens.</title>
        <authorList>
            <person name="Xu J."/>
            <person name="Saunders C.W."/>
            <person name="Hu P."/>
            <person name="Grant R.A."/>
            <person name="Boekhout T."/>
            <person name="Kuramae E.E."/>
            <person name="Kronstad J.W."/>
            <person name="Deangelis Y.M."/>
            <person name="Reeder N.L."/>
            <person name="Johnstone K.R."/>
            <person name="Leland M."/>
            <person name="Fieno A.M."/>
            <person name="Begley W.M."/>
            <person name="Sun Y."/>
            <person name="Lacey M.P."/>
            <person name="Chaudhary T."/>
            <person name="Keough T."/>
            <person name="Chu L."/>
            <person name="Sears R."/>
            <person name="Yuan B."/>
            <person name="Dawson T.L.Jr."/>
        </authorList>
    </citation>
    <scope>NUCLEOTIDE SEQUENCE [LARGE SCALE GENOMIC DNA]</scope>
    <source>
        <strain evidence="6">ATCC MYA-4612 / CBS 7966</strain>
    </source>
</reference>
<keyword evidence="6" id="KW-1185">Reference proteome</keyword>
<dbReference type="VEuPathDB" id="FungiDB:MGL_1620"/>
<evidence type="ECO:0000256" key="3">
    <source>
        <dbReference type="SAM" id="MobiDB-lite"/>
    </source>
</evidence>
<dbReference type="InParanoid" id="A8PY99"/>
<keyword evidence="2" id="KW-0539">Nucleus</keyword>
<dbReference type="GeneID" id="5855744"/>
<evidence type="ECO:0000313" key="5">
    <source>
        <dbReference type="EMBL" id="EDP44223.1"/>
    </source>
</evidence>
<dbReference type="SUPFAM" id="SSF47113">
    <property type="entry name" value="Histone-fold"/>
    <property type="match status" value="1"/>
</dbReference>
<feature type="compositionally biased region" description="Acidic residues" evidence="3">
    <location>
        <begin position="193"/>
        <end position="209"/>
    </location>
</feature>
<dbReference type="OrthoDB" id="636685at2759"/>
<gene>
    <name evidence="5" type="ORF">MGL_1620</name>
</gene>
<dbReference type="InterPro" id="IPR009072">
    <property type="entry name" value="Histone-fold"/>
</dbReference>
<protein>
    <recommendedName>
        <fullName evidence="4">Transcription factor CBF/NF-Y/archaeal histone domain-containing protein</fullName>
    </recommendedName>
</protein>
<dbReference type="GO" id="GO:0046982">
    <property type="term" value="F:protein heterodimerization activity"/>
    <property type="evidence" value="ECO:0007669"/>
    <property type="project" value="InterPro"/>
</dbReference>
<dbReference type="Pfam" id="PF00808">
    <property type="entry name" value="CBFD_NFYB_HMF"/>
    <property type="match status" value="1"/>
</dbReference>
<evidence type="ECO:0000256" key="1">
    <source>
        <dbReference type="ARBA" id="ARBA00004123"/>
    </source>
</evidence>
<dbReference type="EMBL" id="AAYY01000004">
    <property type="protein sequence ID" value="EDP44223.1"/>
    <property type="molecule type" value="Genomic_DNA"/>
</dbReference>